<feature type="compositionally biased region" description="Low complexity" evidence="7">
    <location>
        <begin position="650"/>
        <end position="676"/>
    </location>
</feature>
<dbReference type="GO" id="GO:0005667">
    <property type="term" value="C:transcription regulator complex"/>
    <property type="evidence" value="ECO:0007669"/>
    <property type="project" value="TreeGrafter"/>
</dbReference>
<dbReference type="GeneID" id="27670269"/>
<feature type="region of interest" description="Disordered" evidence="7">
    <location>
        <begin position="34"/>
        <end position="56"/>
    </location>
</feature>
<evidence type="ECO:0000256" key="4">
    <source>
        <dbReference type="ARBA" id="ARBA00023163"/>
    </source>
</evidence>
<feature type="region of interest" description="Disordered" evidence="7">
    <location>
        <begin position="82"/>
        <end position="124"/>
    </location>
</feature>
<comment type="subcellular location">
    <subcellularLocation>
        <location evidence="1">Nucleus</location>
    </subcellularLocation>
</comment>
<feature type="compositionally biased region" description="Gly residues" evidence="7">
    <location>
        <begin position="1032"/>
        <end position="1041"/>
    </location>
</feature>
<evidence type="ECO:0000256" key="6">
    <source>
        <dbReference type="PROSITE-ProRule" id="PRU00505"/>
    </source>
</evidence>
<keyword evidence="5" id="KW-0539">Nucleus</keyword>
<evidence type="ECO:0000256" key="7">
    <source>
        <dbReference type="SAM" id="MobiDB-lite"/>
    </source>
</evidence>
<dbReference type="EMBL" id="AXCR01000007">
    <property type="protein sequence ID" value="KJR85909.1"/>
    <property type="molecule type" value="Genomic_DNA"/>
</dbReference>
<evidence type="ECO:0000256" key="2">
    <source>
        <dbReference type="ARBA" id="ARBA00008421"/>
    </source>
</evidence>
<dbReference type="Proteomes" id="UP000033710">
    <property type="component" value="Unassembled WGS sequence"/>
</dbReference>
<organism evidence="9 10">
    <name type="scientific">Sporothrix schenckii 1099-18</name>
    <dbReference type="NCBI Taxonomy" id="1397361"/>
    <lineage>
        <taxon>Eukaryota</taxon>
        <taxon>Fungi</taxon>
        <taxon>Dikarya</taxon>
        <taxon>Ascomycota</taxon>
        <taxon>Pezizomycotina</taxon>
        <taxon>Sordariomycetes</taxon>
        <taxon>Sordariomycetidae</taxon>
        <taxon>Ophiostomatales</taxon>
        <taxon>Ophiostomataceae</taxon>
        <taxon>Sporothrix</taxon>
    </lineage>
</organism>
<evidence type="ECO:0000313" key="10">
    <source>
        <dbReference type="Proteomes" id="UP000033710"/>
    </source>
</evidence>
<feature type="compositionally biased region" description="Low complexity" evidence="7">
    <location>
        <begin position="42"/>
        <end position="56"/>
    </location>
</feature>
<reference evidence="9 10" key="2">
    <citation type="journal article" date="2015" name="Eukaryot. Cell">
        <title>Asexual propagation of a virulent clone complex in a human and feline outbreak of sporotrichosis.</title>
        <authorList>
            <person name="Teixeira Mde M."/>
            <person name="Rodrigues A.M."/>
            <person name="Tsui C.K."/>
            <person name="de Almeida L.G."/>
            <person name="Van Diepeningen A.D."/>
            <person name="van den Ende B.G."/>
            <person name="Fernandes G.F."/>
            <person name="Kano R."/>
            <person name="Hamelin R.C."/>
            <person name="Lopes-Bezerra L.M."/>
            <person name="Vasconcelos A.T."/>
            <person name="de Hoog S."/>
            <person name="de Camargo Z.P."/>
            <person name="Felipe M.S."/>
        </authorList>
    </citation>
    <scope>NUCLEOTIDE SEQUENCE [LARGE SCALE GENOMIC DNA]</scope>
    <source>
        <strain evidence="9 10">1099-18</strain>
    </source>
</reference>
<feature type="compositionally biased region" description="Basic residues" evidence="7">
    <location>
        <begin position="1009"/>
        <end position="1020"/>
    </location>
</feature>
<reference evidence="9 10" key="1">
    <citation type="journal article" date="2014" name="BMC Genomics">
        <title>Comparative genomics of the major fungal agents of human and animal Sporotrichosis: Sporothrix schenckii and Sporothrix brasiliensis.</title>
        <authorList>
            <person name="Teixeira M.M."/>
            <person name="de Almeida L.G."/>
            <person name="Kubitschek-Barreira P."/>
            <person name="Alves F.L."/>
            <person name="Kioshima E.S."/>
            <person name="Abadio A.K."/>
            <person name="Fernandes L."/>
            <person name="Derengowski L.S."/>
            <person name="Ferreira K.S."/>
            <person name="Souza R.C."/>
            <person name="Ruiz J.C."/>
            <person name="de Andrade N.C."/>
            <person name="Paes H.C."/>
            <person name="Nicola A.M."/>
            <person name="Albuquerque P."/>
            <person name="Gerber A.L."/>
            <person name="Martins V.P."/>
            <person name="Peconick L.D."/>
            <person name="Neto A.V."/>
            <person name="Chaucanez C.B."/>
            <person name="Silva P.A."/>
            <person name="Cunha O.L."/>
            <person name="de Oliveira F.F."/>
            <person name="dos Santos T.C."/>
            <person name="Barros A.L."/>
            <person name="Soares M.A."/>
            <person name="de Oliveira L.M."/>
            <person name="Marini M.M."/>
            <person name="Villalobos-Duno H."/>
            <person name="Cunha M.M."/>
            <person name="de Hoog S."/>
            <person name="da Silveira J.F."/>
            <person name="Henrissat B."/>
            <person name="Nino-Vega G.A."/>
            <person name="Cisalpino P.S."/>
            <person name="Mora-Montes H.M."/>
            <person name="Almeida S.R."/>
            <person name="Stajich J.E."/>
            <person name="Lopes-Bezerra L.M."/>
            <person name="Vasconcelos A.T."/>
            <person name="Felipe M.S."/>
        </authorList>
    </citation>
    <scope>NUCLEOTIDE SEQUENCE [LARGE SCALE GENOMIC DNA]</scope>
    <source>
        <strain evidence="9 10">1099-18</strain>
    </source>
</reference>
<dbReference type="AlphaFoldDB" id="A0A0F2M9Y0"/>
<feature type="region of interest" description="Disordered" evidence="7">
    <location>
        <begin position="939"/>
        <end position="1124"/>
    </location>
</feature>
<dbReference type="PANTHER" id="PTHR11834">
    <property type="entry name" value="TRANSCRIPTIONAL ENHANCER FACTOR TEF RELATED"/>
    <property type="match status" value="1"/>
</dbReference>
<comment type="caution">
    <text evidence="9">The sequence shown here is derived from an EMBL/GenBank/DDBJ whole genome shotgun (WGS) entry which is preliminary data.</text>
</comment>
<dbReference type="VEuPathDB" id="FungiDB:SPSK_08393"/>
<feature type="compositionally biased region" description="Low complexity" evidence="7">
    <location>
        <begin position="993"/>
        <end position="1005"/>
    </location>
</feature>
<dbReference type="PROSITE" id="PS51088">
    <property type="entry name" value="TEA_2"/>
    <property type="match status" value="1"/>
</dbReference>
<dbReference type="KEGG" id="ssck:SPSK_08393"/>
<feature type="compositionally biased region" description="Low complexity" evidence="7">
    <location>
        <begin position="1076"/>
        <end position="1090"/>
    </location>
</feature>
<evidence type="ECO:0000259" key="8">
    <source>
        <dbReference type="PROSITE" id="PS51088"/>
    </source>
</evidence>
<evidence type="ECO:0000256" key="1">
    <source>
        <dbReference type="ARBA" id="ARBA00004123"/>
    </source>
</evidence>
<name>A0A0F2M9Y0_SPOSC</name>
<dbReference type="InterPro" id="IPR000818">
    <property type="entry name" value="TEA/ATTS_dom"/>
</dbReference>
<evidence type="ECO:0000256" key="5">
    <source>
        <dbReference type="ARBA" id="ARBA00023242"/>
    </source>
</evidence>
<feature type="domain" description="TEA" evidence="8">
    <location>
        <begin position="235"/>
        <end position="321"/>
    </location>
</feature>
<comment type="similarity">
    <text evidence="2">Belongs to the TEC1 family.</text>
</comment>
<dbReference type="GO" id="GO:0000978">
    <property type="term" value="F:RNA polymerase II cis-regulatory region sequence-specific DNA binding"/>
    <property type="evidence" value="ECO:0007669"/>
    <property type="project" value="TreeGrafter"/>
</dbReference>
<sequence>MEVSMPVLPSQHTDYADASAVAAVRHHRLPLQESTGNVQPHASGPNSASNSNPASGYCSPVTAVPAVVSSAASTSLPLVSCTPASATPTPSIPTPPIVPTQSLDRQQQNAYHHSQHQQQQQQNLYSAGSLAKPLYQQPSQHHHNEQQQLLARRQSVVRHHNASSLAGMTGPLAGNNLLSNTYYGHPGIHSVTGGASNNTALALQVAAAAQTNTDVNPIYLSPQFQAYRKKQGEKDDKTEQIWPDVLEDAFLDALLLIPQMGRKKYAMRGQLHGRNMLISEYLWVAYCLSLPPGAKPDRKMARGRKQVSSHIQVLKNFFIHHRTGPAANNPDHFFFPSKEKKEDSRKDVVEKESFKDNPVLRALFEGRLPDERPNYEYFGQLLASDALVAVRPSLCWILVSSSAVRFESEGHRRGEAFKSDGLPLDGRMYPHLGLNLKREEWPERGKIIRGTLLQEYTRALSQKEASSVREVSQDWEERFPGPMMDALDGIVRDDLRDILHFHVTLDVQEPDRFPEGSELNSLVEVTIEQPNLQNHRWKSVTRLARPWELMPSGATADEGTNDADQVPVSVITREIGNQYMHRPGCHGVGNGGHCDCFHGSRLRRQQLAVPFPAPEWATMLSMLTGYRKHPLEPENGSDGSEMYTTTQRASSLKKSSSSSSKRSSFGSTTTTTTTTTSRRHSNDAGDETGDDSFVSTSSSGSNGSNGAPPTQMDLVRNIAMLQELWSCGPSSATTTSSPPDDGAADGQTWTRRAVILWTFETVYSVNEKKMEVVKSPAGTGWRFLTTIDPTSQFHQQQALVTPAIKAQQQQQQAAAIQHQQAQAQARYQPQMHTPAHHQQMGYPTSRDNIMSPHPGYQQHLNAAMSEHLSGAAWDPTMAAAVAAATGYSSMSTTTATGYNPAAPAGTVYRQHHSLSPQAPQPYGVPSPLNLLDTTAAAYGAGLTTPPPTASLPSPYDHHQQPSSAASVGASNNGGNNPYTHHPQGFQSQLSFMSAGSTASGSSPGAENHHHSHHNTHRAQHHQQSVQIDPFLAGGGGGGGTSGVHQHHQTTGGASELPDWDANDMTSALEGWPAVNGAPTSTTTSTAPQTRGQKRGRSDSLDGGNGGFPAASMPKLNHNGFNNWR</sequence>
<keyword evidence="3" id="KW-0805">Transcription regulation</keyword>
<feature type="DNA-binding region" description="TEA" evidence="6">
    <location>
        <begin position="235"/>
        <end position="321"/>
    </location>
</feature>
<evidence type="ECO:0000256" key="3">
    <source>
        <dbReference type="ARBA" id="ARBA00023015"/>
    </source>
</evidence>
<protein>
    <recommendedName>
        <fullName evidence="8">TEA domain-containing protein</fullName>
    </recommendedName>
</protein>
<accession>A0A0F2M9Y0</accession>
<dbReference type="GO" id="GO:0000981">
    <property type="term" value="F:DNA-binding transcription factor activity, RNA polymerase II-specific"/>
    <property type="evidence" value="ECO:0007669"/>
    <property type="project" value="TreeGrafter"/>
</dbReference>
<dbReference type="SMART" id="SM00426">
    <property type="entry name" value="TEA"/>
    <property type="match status" value="1"/>
</dbReference>
<dbReference type="RefSeq" id="XP_016588585.1">
    <property type="nucleotide sequence ID" value="XM_016734992.1"/>
</dbReference>
<dbReference type="GO" id="GO:0005634">
    <property type="term" value="C:nucleus"/>
    <property type="evidence" value="ECO:0007669"/>
    <property type="project" value="UniProtKB-SubCell"/>
</dbReference>
<keyword evidence="4" id="KW-0804">Transcription</keyword>
<dbReference type="Pfam" id="PF01285">
    <property type="entry name" value="TEA"/>
    <property type="match status" value="1"/>
</dbReference>
<feature type="region of interest" description="Disordered" evidence="7">
    <location>
        <begin position="137"/>
        <end position="170"/>
    </location>
</feature>
<feature type="region of interest" description="Disordered" evidence="7">
    <location>
        <begin position="630"/>
        <end position="711"/>
    </location>
</feature>
<dbReference type="InterPro" id="IPR038096">
    <property type="entry name" value="TEA/ATTS_sf"/>
</dbReference>
<feature type="compositionally biased region" description="Low complexity" evidence="7">
    <location>
        <begin position="691"/>
        <end position="706"/>
    </location>
</feature>
<feature type="compositionally biased region" description="Low complexity" evidence="7">
    <location>
        <begin position="106"/>
        <end position="124"/>
    </location>
</feature>
<dbReference type="Gene3D" id="6.10.20.40">
    <property type="entry name" value="TEA/ATTS domain"/>
    <property type="match status" value="1"/>
</dbReference>
<dbReference type="InterPro" id="IPR050937">
    <property type="entry name" value="TEC1_TEAD_TF"/>
</dbReference>
<gene>
    <name evidence="9" type="ORF">SPSK_08393</name>
</gene>
<proteinExistence type="inferred from homology"/>
<dbReference type="OrthoDB" id="10006572at2759"/>
<feature type="compositionally biased region" description="Low complexity" evidence="7">
    <location>
        <begin position="962"/>
        <end position="976"/>
    </location>
</feature>
<evidence type="ECO:0000313" key="9">
    <source>
        <dbReference type="EMBL" id="KJR85909.1"/>
    </source>
</evidence>
<dbReference type="PANTHER" id="PTHR11834:SF0">
    <property type="entry name" value="PROTEIN SCALLOPED"/>
    <property type="match status" value="1"/>
</dbReference>